<reference evidence="2" key="2">
    <citation type="journal article" date="2023" name="IMA Fungus">
        <title>Comparative genomic study of the Penicillium genus elucidates a diverse pangenome and 15 lateral gene transfer events.</title>
        <authorList>
            <person name="Petersen C."/>
            <person name="Sorensen T."/>
            <person name="Nielsen M.R."/>
            <person name="Sondergaard T.E."/>
            <person name="Sorensen J.L."/>
            <person name="Fitzpatrick D.A."/>
            <person name="Frisvad J.C."/>
            <person name="Nielsen K.L."/>
        </authorList>
    </citation>
    <scope>NUCLEOTIDE SEQUENCE</scope>
    <source>
        <strain evidence="2">IBT 23319</strain>
    </source>
</reference>
<protein>
    <submittedName>
        <fullName evidence="2">Uncharacterized protein</fullName>
    </submittedName>
</protein>
<sequence length="239" mass="27103">MSQHSSQSWPQWEEDTFLPWLDAYWELSWEACAEAYYEELGIRGRVDSIRGKNTTSSKNDVSVVQRRQRRARIRSGNDAFDGLEDPERASHHFRKPRMIISTSGFKESRRKGRSLRQANLPQKKLTPSTLHPPLIIPRRKSFSPGLGSGTMCIASVQPKCSSLNDSKDLGLMQFQTKGWYLVRKESGPGSIDVAAVFLSGTSARCRSELSAVKTRAKLHDQRVPFADLDTDSYLDMMYT</sequence>
<evidence type="ECO:0000313" key="3">
    <source>
        <dbReference type="Proteomes" id="UP001147733"/>
    </source>
</evidence>
<dbReference type="AlphaFoldDB" id="A0A9W9P9T7"/>
<evidence type="ECO:0000313" key="2">
    <source>
        <dbReference type="EMBL" id="KAJ5240586.1"/>
    </source>
</evidence>
<gene>
    <name evidence="2" type="ORF">N7469_002177</name>
</gene>
<dbReference type="Proteomes" id="UP001147733">
    <property type="component" value="Unassembled WGS sequence"/>
</dbReference>
<keyword evidence="3" id="KW-1185">Reference proteome</keyword>
<organism evidence="2 3">
    <name type="scientific">Penicillium citrinum</name>
    <dbReference type="NCBI Taxonomy" id="5077"/>
    <lineage>
        <taxon>Eukaryota</taxon>
        <taxon>Fungi</taxon>
        <taxon>Dikarya</taxon>
        <taxon>Ascomycota</taxon>
        <taxon>Pezizomycotina</taxon>
        <taxon>Eurotiomycetes</taxon>
        <taxon>Eurotiomycetidae</taxon>
        <taxon>Eurotiales</taxon>
        <taxon>Aspergillaceae</taxon>
        <taxon>Penicillium</taxon>
    </lineage>
</organism>
<name>A0A9W9P9T7_PENCI</name>
<feature type="region of interest" description="Disordered" evidence="1">
    <location>
        <begin position="105"/>
        <end position="134"/>
    </location>
</feature>
<feature type="region of interest" description="Disordered" evidence="1">
    <location>
        <begin position="49"/>
        <end position="70"/>
    </location>
</feature>
<dbReference type="RefSeq" id="XP_056503591.1">
    <property type="nucleotide sequence ID" value="XM_056641097.1"/>
</dbReference>
<comment type="caution">
    <text evidence="2">The sequence shown here is derived from an EMBL/GenBank/DDBJ whole genome shotgun (WGS) entry which is preliminary data.</text>
</comment>
<reference evidence="2" key="1">
    <citation type="submission" date="2022-11" db="EMBL/GenBank/DDBJ databases">
        <authorList>
            <person name="Petersen C."/>
        </authorList>
    </citation>
    <scope>NUCLEOTIDE SEQUENCE</scope>
    <source>
        <strain evidence="2">IBT 23319</strain>
    </source>
</reference>
<dbReference type="GeneID" id="81380264"/>
<proteinExistence type="predicted"/>
<evidence type="ECO:0000256" key="1">
    <source>
        <dbReference type="SAM" id="MobiDB-lite"/>
    </source>
</evidence>
<dbReference type="OrthoDB" id="4265129at2759"/>
<feature type="compositionally biased region" description="Polar residues" evidence="1">
    <location>
        <begin position="116"/>
        <end position="129"/>
    </location>
</feature>
<feature type="compositionally biased region" description="Polar residues" evidence="1">
    <location>
        <begin position="51"/>
        <end position="62"/>
    </location>
</feature>
<dbReference type="EMBL" id="JAPQKT010000002">
    <property type="protein sequence ID" value="KAJ5240586.1"/>
    <property type="molecule type" value="Genomic_DNA"/>
</dbReference>
<accession>A0A9W9P9T7</accession>